<feature type="transmembrane region" description="Helical" evidence="1">
    <location>
        <begin position="28"/>
        <end position="48"/>
    </location>
</feature>
<feature type="transmembrane region" description="Helical" evidence="1">
    <location>
        <begin position="60"/>
        <end position="82"/>
    </location>
</feature>
<keyword evidence="1" id="KW-0472">Membrane</keyword>
<dbReference type="EMBL" id="BAVR01000026">
    <property type="protein sequence ID" value="GAE88858.1"/>
    <property type="molecule type" value="Genomic_DNA"/>
</dbReference>
<evidence type="ECO:0000256" key="1">
    <source>
        <dbReference type="SAM" id="Phobius"/>
    </source>
</evidence>
<gene>
    <name evidence="2" type="ORF">JCM21531_2340</name>
</gene>
<protein>
    <submittedName>
        <fullName evidence="2">Transporter</fullName>
    </submittedName>
</protein>
<reference evidence="2" key="1">
    <citation type="journal article" date="2014" name="Genome Announc.">
        <title>Draft Genome Sequence of Clostridium straminisolvens Strain JCM 21531T, Isolated from a Cellulose-Degrading Bacterial Community.</title>
        <authorList>
            <person name="Yuki M."/>
            <person name="Oshima K."/>
            <person name="Suda W."/>
            <person name="Sakamoto M."/>
            <person name="Kitamura K."/>
            <person name="Iida T."/>
            <person name="Hattori M."/>
            <person name="Ohkuma M."/>
        </authorList>
    </citation>
    <scope>NUCLEOTIDE SEQUENCE [LARGE SCALE GENOMIC DNA]</scope>
    <source>
        <strain evidence="2">JCM 21531</strain>
    </source>
</reference>
<dbReference type="STRING" id="1294263.JCM21531_2340"/>
<feature type="transmembrane region" description="Helical" evidence="1">
    <location>
        <begin position="110"/>
        <end position="131"/>
    </location>
</feature>
<feature type="transmembrane region" description="Helical" evidence="1">
    <location>
        <begin position="138"/>
        <end position="157"/>
    </location>
</feature>
<comment type="caution">
    <text evidence="2">The sequence shown here is derived from an EMBL/GenBank/DDBJ whole genome shotgun (WGS) entry which is preliminary data.</text>
</comment>
<organism evidence="2 3">
    <name type="scientific">Acetivibrio straminisolvens JCM 21531</name>
    <dbReference type="NCBI Taxonomy" id="1294263"/>
    <lineage>
        <taxon>Bacteria</taxon>
        <taxon>Bacillati</taxon>
        <taxon>Bacillota</taxon>
        <taxon>Clostridia</taxon>
        <taxon>Eubacteriales</taxon>
        <taxon>Oscillospiraceae</taxon>
        <taxon>Acetivibrio</taxon>
    </lineage>
</organism>
<dbReference type="AlphaFoldDB" id="W4V7S0"/>
<dbReference type="Proteomes" id="UP000019109">
    <property type="component" value="Unassembled WGS sequence"/>
</dbReference>
<feature type="transmembrane region" description="Helical" evidence="1">
    <location>
        <begin position="163"/>
        <end position="187"/>
    </location>
</feature>
<keyword evidence="1" id="KW-0812">Transmembrane</keyword>
<evidence type="ECO:0000313" key="2">
    <source>
        <dbReference type="EMBL" id="GAE88858.1"/>
    </source>
</evidence>
<keyword evidence="3" id="KW-1185">Reference proteome</keyword>
<evidence type="ECO:0000313" key="3">
    <source>
        <dbReference type="Proteomes" id="UP000019109"/>
    </source>
</evidence>
<proteinExistence type="predicted"/>
<sequence length="194" mass="21911">MYLLSFNCGIYFGFRLSTIVSESSRNKVLVVLFLVTAGVVGCGALWFVKKALNLHILNNEGLRVLFIVLMSLITRLVLINIVDITPNSDFELYHTLAQAFSKGEGAGGKYVALFPHTFGYPFILGMVYRVFSPDKYFALLLNILFEAVTGILIYFLGKMISNWKVGFFAAIIWLYGPLMCFTLQLFVQSRYTHC</sequence>
<name>W4V7S0_9FIRM</name>
<accession>W4V7S0</accession>
<keyword evidence="1" id="KW-1133">Transmembrane helix</keyword>